<evidence type="ECO:0000313" key="8">
    <source>
        <dbReference type="Proteomes" id="UP001591681"/>
    </source>
</evidence>
<accession>A0ABD1KSM3</accession>
<dbReference type="Gene3D" id="6.10.250.1710">
    <property type="match status" value="1"/>
</dbReference>
<evidence type="ECO:0000256" key="1">
    <source>
        <dbReference type="ARBA" id="ARBA00004633"/>
    </source>
</evidence>
<evidence type="ECO:0000256" key="3">
    <source>
        <dbReference type="ARBA" id="ARBA00022753"/>
    </source>
</evidence>
<evidence type="ECO:0000313" key="7">
    <source>
        <dbReference type="EMBL" id="KAL2102006.1"/>
    </source>
</evidence>
<dbReference type="PANTHER" id="PTHR22761">
    <property type="entry name" value="CHARGED MULTIVESICULAR BODY PROTEIN"/>
    <property type="match status" value="1"/>
</dbReference>
<evidence type="ECO:0008006" key="9">
    <source>
        <dbReference type="Google" id="ProtNLM"/>
    </source>
</evidence>
<feature type="compositionally biased region" description="Low complexity" evidence="6">
    <location>
        <begin position="187"/>
        <end position="200"/>
    </location>
</feature>
<reference evidence="7 8" key="1">
    <citation type="submission" date="2024-09" db="EMBL/GenBank/DDBJ databases">
        <title>A chromosome-level genome assembly of Gray's grenadier anchovy, Coilia grayii.</title>
        <authorList>
            <person name="Fu Z."/>
        </authorList>
    </citation>
    <scope>NUCLEOTIDE SEQUENCE [LARGE SCALE GENOMIC DNA]</scope>
    <source>
        <strain evidence="7">G4</strain>
        <tissue evidence="7">Muscle</tissue>
    </source>
</reference>
<dbReference type="Proteomes" id="UP001591681">
    <property type="component" value="Unassembled WGS sequence"/>
</dbReference>
<keyword evidence="3" id="KW-0967">Endosome</keyword>
<dbReference type="InterPro" id="IPR005024">
    <property type="entry name" value="Snf7_fam"/>
</dbReference>
<keyword evidence="4" id="KW-0813">Transport</keyword>
<gene>
    <name evidence="7" type="ORF">ACEWY4_003767</name>
</gene>
<dbReference type="GO" id="GO:0031902">
    <property type="term" value="C:late endosome membrane"/>
    <property type="evidence" value="ECO:0007669"/>
    <property type="project" value="UniProtKB-SubCell"/>
</dbReference>
<evidence type="ECO:0000256" key="5">
    <source>
        <dbReference type="ARBA" id="ARBA00023054"/>
    </source>
</evidence>
<name>A0ABD1KSM3_9TELE</name>
<dbReference type="Pfam" id="PF03357">
    <property type="entry name" value="Snf7"/>
    <property type="match status" value="1"/>
</dbReference>
<feature type="compositionally biased region" description="Gly residues" evidence="6">
    <location>
        <begin position="7"/>
        <end position="17"/>
    </location>
</feature>
<feature type="region of interest" description="Disordered" evidence="6">
    <location>
        <begin position="1"/>
        <end position="21"/>
    </location>
</feature>
<keyword evidence="8" id="KW-1185">Reference proteome</keyword>
<organism evidence="7 8">
    <name type="scientific">Coilia grayii</name>
    <name type="common">Gray's grenadier anchovy</name>
    <dbReference type="NCBI Taxonomy" id="363190"/>
    <lineage>
        <taxon>Eukaryota</taxon>
        <taxon>Metazoa</taxon>
        <taxon>Chordata</taxon>
        <taxon>Craniata</taxon>
        <taxon>Vertebrata</taxon>
        <taxon>Euteleostomi</taxon>
        <taxon>Actinopterygii</taxon>
        <taxon>Neopterygii</taxon>
        <taxon>Teleostei</taxon>
        <taxon>Clupei</taxon>
        <taxon>Clupeiformes</taxon>
        <taxon>Clupeoidei</taxon>
        <taxon>Engraulidae</taxon>
        <taxon>Coilinae</taxon>
        <taxon>Coilia</taxon>
    </lineage>
</organism>
<dbReference type="GO" id="GO:0015031">
    <property type="term" value="P:protein transport"/>
    <property type="evidence" value="ECO:0007669"/>
    <property type="project" value="UniProtKB-KW"/>
</dbReference>
<sequence length="224" mass="25148">MSVFGKLFGGGSKGGKGPSPQEAIQRLRETEEMLTKKQEFLEKKIEQELATAKKHGTKNRRAAIQALKRKKRYEKQLEQIDGTLSTIEFQREALENANTNTEVLKNMGFAAKAMKAAHENMDIDKVDDLMQDITEQQELAQEISDAISRPVGFGEDYDDDELNAELEELEQEELDKKLLDMGGTEDVPLPSVPSTSLPSKPAKKKEEEDDDDMADLKAWAMEAM</sequence>
<dbReference type="FunFam" id="1.10.287.1060:FF:000001">
    <property type="entry name" value="Charged multivesicular body protein 4b"/>
    <property type="match status" value="1"/>
</dbReference>
<dbReference type="GO" id="GO:0016192">
    <property type="term" value="P:vesicle-mediated transport"/>
    <property type="evidence" value="ECO:0007669"/>
    <property type="project" value="UniProtKB-ARBA"/>
</dbReference>
<feature type="region of interest" description="Disordered" evidence="6">
    <location>
        <begin position="177"/>
        <end position="224"/>
    </location>
</feature>
<protein>
    <recommendedName>
        <fullName evidence="9">Charged multivesicular body protein 4b</fullName>
    </recommendedName>
</protein>
<dbReference type="Gene3D" id="1.10.287.1060">
    <property type="entry name" value="ESAT-6-like"/>
    <property type="match status" value="1"/>
</dbReference>
<dbReference type="GO" id="GO:0060271">
    <property type="term" value="P:cilium assembly"/>
    <property type="evidence" value="ECO:0007669"/>
    <property type="project" value="UniProtKB-ARBA"/>
</dbReference>
<comment type="similarity">
    <text evidence="2">Belongs to the SNF7 family.</text>
</comment>
<dbReference type="EMBL" id="JBHFQA010000003">
    <property type="protein sequence ID" value="KAL2102006.1"/>
    <property type="molecule type" value="Genomic_DNA"/>
</dbReference>
<evidence type="ECO:0000256" key="2">
    <source>
        <dbReference type="ARBA" id="ARBA00006190"/>
    </source>
</evidence>
<keyword evidence="4" id="KW-0653">Protein transport</keyword>
<comment type="caution">
    <text evidence="7">The sequence shown here is derived from an EMBL/GenBank/DDBJ whole genome shotgun (WGS) entry which is preliminary data.</text>
</comment>
<dbReference type="PANTHER" id="PTHR22761:SF10">
    <property type="entry name" value="GH13992P"/>
    <property type="match status" value="1"/>
</dbReference>
<proteinExistence type="inferred from homology"/>
<keyword evidence="5" id="KW-0175">Coiled coil</keyword>
<dbReference type="AlphaFoldDB" id="A0ABD1KSM3"/>
<evidence type="ECO:0000256" key="6">
    <source>
        <dbReference type="SAM" id="MobiDB-lite"/>
    </source>
</evidence>
<evidence type="ECO:0000256" key="4">
    <source>
        <dbReference type="ARBA" id="ARBA00022927"/>
    </source>
</evidence>
<comment type="subcellular location">
    <subcellularLocation>
        <location evidence="1">Late endosome membrane</location>
        <topology evidence="1">Peripheral membrane protein</topology>
    </subcellularLocation>
</comment>